<dbReference type="AlphaFoldDB" id="A0AA36LZ14"/>
<evidence type="ECO:0000313" key="1">
    <source>
        <dbReference type="EMBL" id="CAJ0593930.1"/>
    </source>
</evidence>
<comment type="caution">
    <text evidence="1">The sequence shown here is derived from an EMBL/GenBank/DDBJ whole genome shotgun (WGS) entry which is preliminary data.</text>
</comment>
<protein>
    <submittedName>
        <fullName evidence="1">Uncharacterized protein</fullName>
    </submittedName>
</protein>
<keyword evidence="2" id="KW-1185">Reference proteome</keyword>
<accession>A0AA36LZ14</accession>
<dbReference type="EMBL" id="CATQJL010000112">
    <property type="protein sequence ID" value="CAJ0593930.1"/>
    <property type="molecule type" value="Genomic_DNA"/>
</dbReference>
<proteinExistence type="predicted"/>
<organism evidence="1 2">
    <name type="scientific">Cylicocyclus nassatus</name>
    <name type="common">Nematode worm</name>
    <dbReference type="NCBI Taxonomy" id="53992"/>
    <lineage>
        <taxon>Eukaryota</taxon>
        <taxon>Metazoa</taxon>
        <taxon>Ecdysozoa</taxon>
        <taxon>Nematoda</taxon>
        <taxon>Chromadorea</taxon>
        <taxon>Rhabditida</taxon>
        <taxon>Rhabditina</taxon>
        <taxon>Rhabditomorpha</taxon>
        <taxon>Strongyloidea</taxon>
        <taxon>Strongylidae</taxon>
        <taxon>Cylicocyclus</taxon>
    </lineage>
</organism>
<dbReference type="Proteomes" id="UP001176961">
    <property type="component" value="Unassembled WGS sequence"/>
</dbReference>
<sequence length="73" mass="8227">MTKFLQLVIKIPCSLAELIIVLMETFPMLCTGARYASITYLAYNMCEVTLSSMSISRMKKHDLQSACDLSTRT</sequence>
<gene>
    <name evidence="1" type="ORF">CYNAS_LOCUS5913</name>
</gene>
<name>A0AA36LZ14_CYLNA</name>
<reference evidence="1" key="1">
    <citation type="submission" date="2023-07" db="EMBL/GenBank/DDBJ databases">
        <authorList>
            <consortium name="CYATHOMIX"/>
        </authorList>
    </citation>
    <scope>NUCLEOTIDE SEQUENCE</scope>
    <source>
        <strain evidence="1">N/A</strain>
    </source>
</reference>
<evidence type="ECO:0000313" key="2">
    <source>
        <dbReference type="Proteomes" id="UP001176961"/>
    </source>
</evidence>